<dbReference type="EMBL" id="CAJOBQ010000978">
    <property type="protein sequence ID" value="CAF4441080.1"/>
    <property type="molecule type" value="Genomic_DNA"/>
</dbReference>
<dbReference type="Proteomes" id="UP000663825">
    <property type="component" value="Unassembled WGS sequence"/>
</dbReference>
<dbReference type="EMBL" id="CAJNYU010003387">
    <property type="protein sequence ID" value="CAF3671207.1"/>
    <property type="molecule type" value="Genomic_DNA"/>
</dbReference>
<dbReference type="Proteomes" id="UP000663869">
    <property type="component" value="Unassembled WGS sequence"/>
</dbReference>
<dbReference type="EMBL" id="CAJOBP010000117">
    <property type="protein sequence ID" value="CAF4125440.1"/>
    <property type="molecule type" value="Genomic_DNA"/>
</dbReference>
<dbReference type="OrthoDB" id="10039231at2759"/>
<evidence type="ECO:0000313" key="5">
    <source>
        <dbReference type="Proteomes" id="UP000663825"/>
    </source>
</evidence>
<evidence type="ECO:0000313" key="6">
    <source>
        <dbReference type="Proteomes" id="UP000663873"/>
    </source>
</evidence>
<comment type="caution">
    <text evidence="1">The sequence shown here is derived from an EMBL/GenBank/DDBJ whole genome shotgun (WGS) entry which is preliminary data.</text>
</comment>
<dbReference type="Proteomes" id="UP000663862">
    <property type="component" value="Unassembled WGS sequence"/>
</dbReference>
<dbReference type="AlphaFoldDB" id="A0A817PM70"/>
<dbReference type="Proteomes" id="UP000663873">
    <property type="component" value="Unassembled WGS sequence"/>
</dbReference>
<evidence type="ECO:0000313" key="1">
    <source>
        <dbReference type="EMBL" id="CAF3175395.1"/>
    </source>
</evidence>
<name>A0A817PM70_9BILA</name>
<accession>A0A817PM70</accession>
<gene>
    <name evidence="2" type="ORF">FME351_LOCUS25734</name>
    <name evidence="1" type="ORF">TIS948_LOCUS11042</name>
    <name evidence="4" type="ORF">TSG867_LOCUS16190</name>
    <name evidence="3" type="ORF">UJA718_LOCUS1851</name>
</gene>
<proteinExistence type="predicted"/>
<evidence type="ECO:0000313" key="3">
    <source>
        <dbReference type="EMBL" id="CAF4125440.1"/>
    </source>
</evidence>
<organism evidence="1 5">
    <name type="scientific">Rotaria socialis</name>
    <dbReference type="NCBI Taxonomy" id="392032"/>
    <lineage>
        <taxon>Eukaryota</taxon>
        <taxon>Metazoa</taxon>
        <taxon>Spiralia</taxon>
        <taxon>Gnathifera</taxon>
        <taxon>Rotifera</taxon>
        <taxon>Eurotatoria</taxon>
        <taxon>Bdelloidea</taxon>
        <taxon>Philodinida</taxon>
        <taxon>Philodinidae</taxon>
        <taxon>Rotaria</taxon>
    </lineage>
</organism>
<evidence type="ECO:0000313" key="2">
    <source>
        <dbReference type="EMBL" id="CAF3671207.1"/>
    </source>
</evidence>
<protein>
    <submittedName>
        <fullName evidence="1">Uncharacterized protein</fullName>
    </submittedName>
</protein>
<reference evidence="1" key="1">
    <citation type="submission" date="2021-02" db="EMBL/GenBank/DDBJ databases">
        <authorList>
            <person name="Nowell W R."/>
        </authorList>
    </citation>
    <scope>NUCLEOTIDE SEQUENCE</scope>
</reference>
<keyword evidence="6" id="KW-1185">Reference proteome</keyword>
<dbReference type="EMBL" id="CAJNXB010001558">
    <property type="protein sequence ID" value="CAF3175395.1"/>
    <property type="molecule type" value="Genomic_DNA"/>
</dbReference>
<sequence length="273" mass="32177">MNVFYKESIDNLAVFPIVYANVRRLTLRLPLDNYFWAFIPTLDHLIALEIIEMREKSQLESQMKVLLNRASRLKYLSFDATSLLKLVQSNIAHLSLSQIHLKHYRTRINRYMNAEQCSILANSFIGRECEVLTIRIDDRNIILDLVDKMCNLRALHCECQNDFWMTKASLSPDDELVKWLRSSLPENYSISQHRSRLLQLWINRCADEKLFFALLQAILFPDLKITLYMHLFMLSRLSNFMSYSTFKLVTSFSLKITHCDKYNALFKSKNTET</sequence>
<evidence type="ECO:0000313" key="4">
    <source>
        <dbReference type="EMBL" id="CAF4441080.1"/>
    </source>
</evidence>